<organism evidence="5 6">
    <name type="scientific">Xylaria arbuscula</name>
    <dbReference type="NCBI Taxonomy" id="114810"/>
    <lineage>
        <taxon>Eukaryota</taxon>
        <taxon>Fungi</taxon>
        <taxon>Dikarya</taxon>
        <taxon>Ascomycota</taxon>
        <taxon>Pezizomycotina</taxon>
        <taxon>Sordariomycetes</taxon>
        <taxon>Xylariomycetidae</taxon>
        <taxon>Xylariales</taxon>
        <taxon>Xylariaceae</taxon>
        <taxon>Xylaria</taxon>
    </lineage>
</organism>
<dbReference type="InterPro" id="IPR036412">
    <property type="entry name" value="HAD-like_sf"/>
</dbReference>
<protein>
    <submittedName>
        <fullName evidence="5">Uncharacterized protein</fullName>
    </submittedName>
</protein>
<dbReference type="Gene3D" id="1.10.150.240">
    <property type="entry name" value="Putative phosphatase, domain 2"/>
    <property type="match status" value="1"/>
</dbReference>
<dbReference type="VEuPathDB" id="FungiDB:F4678DRAFT_433488"/>
<name>A0A9W8NGX6_9PEZI</name>
<dbReference type="InterPro" id="IPR041492">
    <property type="entry name" value="HAD_2"/>
</dbReference>
<dbReference type="InterPro" id="IPR023214">
    <property type="entry name" value="HAD_sf"/>
</dbReference>
<dbReference type="SUPFAM" id="SSF52540">
    <property type="entry name" value="P-loop containing nucleoside triphosphate hydrolases"/>
    <property type="match status" value="1"/>
</dbReference>
<accession>A0A9W8NGX6</accession>
<dbReference type="PANTHER" id="PTHR46470:SF2">
    <property type="entry name" value="GLYCERALDEHYDE 3-PHOSPHATE PHOSPHATASE"/>
    <property type="match status" value="1"/>
</dbReference>
<dbReference type="SUPFAM" id="SSF56784">
    <property type="entry name" value="HAD-like"/>
    <property type="match status" value="1"/>
</dbReference>
<feature type="compositionally biased region" description="Polar residues" evidence="4">
    <location>
        <begin position="32"/>
        <end position="45"/>
    </location>
</feature>
<reference evidence="5" key="1">
    <citation type="submission" date="2022-07" db="EMBL/GenBank/DDBJ databases">
        <title>Genome Sequence of Xylaria arbuscula.</title>
        <authorList>
            <person name="Buettner E."/>
        </authorList>
    </citation>
    <scope>NUCLEOTIDE SEQUENCE</scope>
    <source>
        <strain evidence="5">VT107</strain>
    </source>
</reference>
<dbReference type="EMBL" id="JANPWZ010000465">
    <property type="protein sequence ID" value="KAJ3576627.1"/>
    <property type="molecule type" value="Genomic_DNA"/>
</dbReference>
<keyword evidence="3" id="KW-0460">Magnesium</keyword>
<dbReference type="GO" id="GO:0046872">
    <property type="term" value="F:metal ion binding"/>
    <property type="evidence" value="ECO:0007669"/>
    <property type="project" value="UniProtKB-KW"/>
</dbReference>
<evidence type="ECO:0000256" key="1">
    <source>
        <dbReference type="ARBA" id="ARBA00022723"/>
    </source>
</evidence>
<evidence type="ECO:0000313" key="5">
    <source>
        <dbReference type="EMBL" id="KAJ3576627.1"/>
    </source>
</evidence>
<dbReference type="SFLD" id="SFLDG01129">
    <property type="entry name" value="C1.5:_HAD__Beta-PGM__Phosphata"/>
    <property type="match status" value="1"/>
</dbReference>
<evidence type="ECO:0000256" key="3">
    <source>
        <dbReference type="ARBA" id="ARBA00022842"/>
    </source>
</evidence>
<dbReference type="Proteomes" id="UP001148614">
    <property type="component" value="Unassembled WGS sequence"/>
</dbReference>
<dbReference type="CDD" id="cd01427">
    <property type="entry name" value="HAD_like"/>
    <property type="match status" value="1"/>
</dbReference>
<keyword evidence="6" id="KW-1185">Reference proteome</keyword>
<dbReference type="Pfam" id="PF13419">
    <property type="entry name" value="HAD_2"/>
    <property type="match status" value="1"/>
</dbReference>
<evidence type="ECO:0000256" key="2">
    <source>
        <dbReference type="ARBA" id="ARBA00022801"/>
    </source>
</evidence>
<dbReference type="SFLD" id="SFLDS00003">
    <property type="entry name" value="Haloacid_Dehalogenase"/>
    <property type="match status" value="1"/>
</dbReference>
<dbReference type="AlphaFoldDB" id="A0A9W8NGX6"/>
<dbReference type="InterPro" id="IPR051400">
    <property type="entry name" value="HAD-like_hydrolase"/>
</dbReference>
<feature type="compositionally biased region" description="Polar residues" evidence="4">
    <location>
        <begin position="1"/>
        <end position="13"/>
    </location>
</feature>
<dbReference type="Gene3D" id="3.40.50.1000">
    <property type="entry name" value="HAD superfamily/HAD-like"/>
    <property type="match status" value="1"/>
</dbReference>
<proteinExistence type="predicted"/>
<sequence>MKILAESSQCTVTSREEIKSATSDKAPLDNGDSLSHNLANSGIERSTTSDEKAFLIYKHEIGSGIITNTSTSWPSPTLPEIMAGAPVFLVRDPVRVFDSWKKRGCTDPKRLIDCFSDLFKLMKDGNANLASCALYEQLVHQPHREIEQICSYWGVPYRDFKIELPVPCTKSSLCSNAAGRDEPGESQTSRSLIVEDATCHGLVLNTEKDRIEASIGKLYLDCWKNHTRRLSDVLSDKQWIGFDLDDTLHEFRRASSAATHDVLEVMSERYGLQCATLEGQYKEVLRRSTAHAFSDGKSSSQYRRDRFIAVADHFSLPLKHDNQFLTELLTLYETTLRETLELKCGAMDLLRAIKGQGKKIAVITEGPQDAQEWTINNLGISPYVDFLATTNHFKLSKTAGLFSRVLDELGISPSEIAYIGDSELRDMTPATELGIFCFHFAEDKNCNLERYPPRINTLNKLEHILWGQKERAT</sequence>
<dbReference type="InterPro" id="IPR027417">
    <property type="entry name" value="P-loop_NTPase"/>
</dbReference>
<dbReference type="GO" id="GO:0016791">
    <property type="term" value="F:phosphatase activity"/>
    <property type="evidence" value="ECO:0007669"/>
    <property type="project" value="TreeGrafter"/>
</dbReference>
<evidence type="ECO:0000313" key="6">
    <source>
        <dbReference type="Proteomes" id="UP001148614"/>
    </source>
</evidence>
<dbReference type="Gene3D" id="3.40.50.300">
    <property type="entry name" value="P-loop containing nucleotide triphosphate hydrolases"/>
    <property type="match status" value="1"/>
</dbReference>
<keyword evidence="1" id="KW-0479">Metal-binding</keyword>
<evidence type="ECO:0000256" key="4">
    <source>
        <dbReference type="SAM" id="MobiDB-lite"/>
    </source>
</evidence>
<gene>
    <name evidence="5" type="ORF">NPX13_g3636</name>
</gene>
<feature type="region of interest" description="Disordered" evidence="4">
    <location>
        <begin position="1"/>
        <end position="45"/>
    </location>
</feature>
<dbReference type="InterPro" id="IPR023198">
    <property type="entry name" value="PGP-like_dom2"/>
</dbReference>
<keyword evidence="2" id="KW-0378">Hydrolase</keyword>
<comment type="caution">
    <text evidence="5">The sequence shown here is derived from an EMBL/GenBank/DDBJ whole genome shotgun (WGS) entry which is preliminary data.</text>
</comment>
<dbReference type="PANTHER" id="PTHR46470">
    <property type="entry name" value="N-ACYLNEURAMINATE-9-PHOSPHATASE"/>
    <property type="match status" value="1"/>
</dbReference>